<protein>
    <submittedName>
        <fullName evidence="1">Uncharacterized protein</fullName>
    </submittedName>
</protein>
<dbReference type="OrthoDB" id="3945550at2759"/>
<proteinExistence type="predicted"/>
<name>A0A6A6FE58_9PEZI</name>
<accession>A0A6A6FE58</accession>
<dbReference type="Proteomes" id="UP000799539">
    <property type="component" value="Unassembled WGS sequence"/>
</dbReference>
<evidence type="ECO:0000313" key="1">
    <source>
        <dbReference type="EMBL" id="KAF2211717.1"/>
    </source>
</evidence>
<gene>
    <name evidence="1" type="ORF">CERZMDRAFT_98150</name>
</gene>
<organism evidence="1 2">
    <name type="scientific">Cercospora zeae-maydis SCOH1-5</name>
    <dbReference type="NCBI Taxonomy" id="717836"/>
    <lineage>
        <taxon>Eukaryota</taxon>
        <taxon>Fungi</taxon>
        <taxon>Dikarya</taxon>
        <taxon>Ascomycota</taxon>
        <taxon>Pezizomycotina</taxon>
        <taxon>Dothideomycetes</taxon>
        <taxon>Dothideomycetidae</taxon>
        <taxon>Mycosphaerellales</taxon>
        <taxon>Mycosphaerellaceae</taxon>
        <taxon>Cercospora</taxon>
    </lineage>
</organism>
<dbReference type="AlphaFoldDB" id="A0A6A6FE58"/>
<sequence>MSWASFHQVSKGDYPHGSDSASLEFLQKWTEVTAFDDLDELLLHAHINAETATWLRNTCSLERLSRLTVHPSSTATSALSQAVSSLRVLKLVGNFEHEQIFDILTRHGASLQEIANIPSYRESVNARNDRKTLFGTRETLHPYRSYSWRCGRSQNIPIDRPNYGWTYARIAIRAPEVSDEHVLYSPDNGCVRKMRGMIDLIK</sequence>
<dbReference type="EMBL" id="ML992675">
    <property type="protein sequence ID" value="KAF2211717.1"/>
    <property type="molecule type" value="Genomic_DNA"/>
</dbReference>
<keyword evidence="2" id="KW-1185">Reference proteome</keyword>
<reference evidence="1" key="1">
    <citation type="journal article" date="2020" name="Stud. Mycol.">
        <title>101 Dothideomycetes genomes: a test case for predicting lifestyles and emergence of pathogens.</title>
        <authorList>
            <person name="Haridas S."/>
            <person name="Albert R."/>
            <person name="Binder M."/>
            <person name="Bloem J."/>
            <person name="Labutti K."/>
            <person name="Salamov A."/>
            <person name="Andreopoulos B."/>
            <person name="Baker S."/>
            <person name="Barry K."/>
            <person name="Bills G."/>
            <person name="Bluhm B."/>
            <person name="Cannon C."/>
            <person name="Castanera R."/>
            <person name="Culley D."/>
            <person name="Daum C."/>
            <person name="Ezra D."/>
            <person name="Gonzalez J."/>
            <person name="Henrissat B."/>
            <person name="Kuo A."/>
            <person name="Liang C."/>
            <person name="Lipzen A."/>
            <person name="Lutzoni F."/>
            <person name="Magnuson J."/>
            <person name="Mondo S."/>
            <person name="Nolan M."/>
            <person name="Ohm R."/>
            <person name="Pangilinan J."/>
            <person name="Park H.-J."/>
            <person name="Ramirez L."/>
            <person name="Alfaro M."/>
            <person name="Sun H."/>
            <person name="Tritt A."/>
            <person name="Yoshinaga Y."/>
            <person name="Zwiers L.-H."/>
            <person name="Turgeon B."/>
            <person name="Goodwin S."/>
            <person name="Spatafora J."/>
            <person name="Crous P."/>
            <person name="Grigoriev I."/>
        </authorList>
    </citation>
    <scope>NUCLEOTIDE SEQUENCE</scope>
    <source>
        <strain evidence="1">SCOH1-5</strain>
    </source>
</reference>
<evidence type="ECO:0000313" key="2">
    <source>
        <dbReference type="Proteomes" id="UP000799539"/>
    </source>
</evidence>